<keyword evidence="3" id="KW-1185">Reference proteome</keyword>
<dbReference type="PANTHER" id="PTHR34706">
    <property type="entry name" value="SLR1338 PROTEIN"/>
    <property type="match status" value="1"/>
</dbReference>
<protein>
    <recommendedName>
        <fullName evidence="4">Ankyrin repeat protein</fullName>
    </recommendedName>
</protein>
<dbReference type="AlphaFoldDB" id="A0A9W9NPT7"/>
<dbReference type="InterPro" id="IPR002110">
    <property type="entry name" value="Ankyrin_rpt"/>
</dbReference>
<accession>A0A9W9NPT7</accession>
<dbReference type="PANTHER" id="PTHR34706:SF3">
    <property type="entry name" value="ANKYRIN REPEAT PROTEIN (AFU_ORTHOLOGUE AFUA_7G06200)"/>
    <property type="match status" value="1"/>
</dbReference>
<dbReference type="SUPFAM" id="SSF48403">
    <property type="entry name" value="Ankyrin repeat"/>
    <property type="match status" value="1"/>
</dbReference>
<dbReference type="Gene3D" id="1.25.40.20">
    <property type="entry name" value="Ankyrin repeat-containing domain"/>
    <property type="match status" value="1"/>
</dbReference>
<evidence type="ECO:0000313" key="2">
    <source>
        <dbReference type="EMBL" id="KAJ5223947.1"/>
    </source>
</evidence>
<dbReference type="Pfam" id="PF12796">
    <property type="entry name" value="Ank_2"/>
    <property type="match status" value="1"/>
</dbReference>
<dbReference type="InterPro" id="IPR036770">
    <property type="entry name" value="Ankyrin_rpt-contain_sf"/>
</dbReference>
<dbReference type="EMBL" id="JAPQKS010000006">
    <property type="protein sequence ID" value="KAJ5223947.1"/>
    <property type="molecule type" value="Genomic_DNA"/>
</dbReference>
<evidence type="ECO:0000256" key="1">
    <source>
        <dbReference type="PROSITE-ProRule" id="PRU00023"/>
    </source>
</evidence>
<dbReference type="GeneID" id="83205088"/>
<organism evidence="2 3">
    <name type="scientific">Penicillium chermesinum</name>
    <dbReference type="NCBI Taxonomy" id="63820"/>
    <lineage>
        <taxon>Eukaryota</taxon>
        <taxon>Fungi</taxon>
        <taxon>Dikarya</taxon>
        <taxon>Ascomycota</taxon>
        <taxon>Pezizomycotina</taxon>
        <taxon>Eurotiomycetes</taxon>
        <taxon>Eurotiomycetidae</taxon>
        <taxon>Eurotiales</taxon>
        <taxon>Aspergillaceae</taxon>
        <taxon>Penicillium</taxon>
    </lineage>
</organism>
<dbReference type="SMART" id="SM00248">
    <property type="entry name" value="ANK"/>
    <property type="match status" value="3"/>
</dbReference>
<dbReference type="PROSITE" id="PS50088">
    <property type="entry name" value="ANK_REPEAT"/>
    <property type="match status" value="3"/>
</dbReference>
<dbReference type="OrthoDB" id="2142040at2759"/>
<sequence>MENLHVFAKDGTLDRAKIQKYLIRQPIDDEDDYGETPLQLAIKGGHVSAVKLLLQNGADANLKAPDGRSPLYLAAQAPANNARIAELLLNHKARVDDRVSQLGNDTPIMEAIRRGTSPELIKLLVEHGASLKNPNLKGETGRSLADKSTNTAVHKALRPKDETPTWKPELENLLVSSGLFALAYFNNFKDVGVNAFNRLAALNADSQTAKEDYPQTEEEFKKAIEGFVSRNGLEDFYPQNNEYVKGVSEKAAELLREGPSTADESKKILIMSHLALYQPILYADDSGSMQDTDGKDDTRMVRQALIVERIAEQTNDGGGNDLHPDDLPPRMNFTPSGSTKLGTNLKGKILDEFLYKKLDAGEDLEKPLLILTVTDGAPNEEDKDEFRKQIEASFTYVASKGYGPDALKYSLNQIGNAPEATDFLSSWEGNPLLATEQVRVNTEQLDARFDEFYNNDDFDGWLLKVLNPDDKVQY</sequence>
<name>A0A9W9NPT7_9EURO</name>
<dbReference type="PROSITE" id="PS50297">
    <property type="entry name" value="ANK_REP_REGION"/>
    <property type="match status" value="2"/>
</dbReference>
<evidence type="ECO:0008006" key="4">
    <source>
        <dbReference type="Google" id="ProtNLM"/>
    </source>
</evidence>
<proteinExistence type="predicted"/>
<feature type="repeat" description="ANK" evidence="1">
    <location>
        <begin position="66"/>
        <end position="100"/>
    </location>
</feature>
<comment type="caution">
    <text evidence="2">The sequence shown here is derived from an EMBL/GenBank/DDBJ whole genome shotgun (WGS) entry which is preliminary data.</text>
</comment>
<keyword evidence="1" id="KW-0040">ANK repeat</keyword>
<gene>
    <name evidence="2" type="ORF">N7468_008489</name>
</gene>
<feature type="repeat" description="ANK" evidence="1">
    <location>
        <begin position="33"/>
        <end position="65"/>
    </location>
</feature>
<dbReference type="RefSeq" id="XP_058328130.1">
    <property type="nucleotide sequence ID" value="XM_058477785.1"/>
</dbReference>
<feature type="repeat" description="ANK" evidence="1">
    <location>
        <begin position="103"/>
        <end position="136"/>
    </location>
</feature>
<dbReference type="Proteomes" id="UP001150941">
    <property type="component" value="Unassembled WGS sequence"/>
</dbReference>
<evidence type="ECO:0000313" key="3">
    <source>
        <dbReference type="Proteomes" id="UP001150941"/>
    </source>
</evidence>
<reference evidence="2" key="1">
    <citation type="submission" date="2022-11" db="EMBL/GenBank/DDBJ databases">
        <authorList>
            <person name="Petersen C."/>
        </authorList>
    </citation>
    <scope>NUCLEOTIDE SEQUENCE</scope>
    <source>
        <strain evidence="2">IBT 19713</strain>
    </source>
</reference>
<reference evidence="2" key="2">
    <citation type="journal article" date="2023" name="IMA Fungus">
        <title>Comparative genomic study of the Penicillium genus elucidates a diverse pangenome and 15 lateral gene transfer events.</title>
        <authorList>
            <person name="Petersen C."/>
            <person name="Sorensen T."/>
            <person name="Nielsen M.R."/>
            <person name="Sondergaard T.E."/>
            <person name="Sorensen J.L."/>
            <person name="Fitzpatrick D.A."/>
            <person name="Frisvad J.C."/>
            <person name="Nielsen K.L."/>
        </authorList>
    </citation>
    <scope>NUCLEOTIDE SEQUENCE</scope>
    <source>
        <strain evidence="2">IBT 19713</strain>
    </source>
</reference>